<dbReference type="EMBL" id="MN739340">
    <property type="protein sequence ID" value="QHS99363.1"/>
    <property type="molecule type" value="Genomic_DNA"/>
</dbReference>
<feature type="domain" description="UBC core" evidence="3">
    <location>
        <begin position="11"/>
        <end position="172"/>
    </location>
</feature>
<dbReference type="GO" id="GO:0016740">
    <property type="term" value="F:transferase activity"/>
    <property type="evidence" value="ECO:0007669"/>
    <property type="project" value="UniProtKB-KW"/>
</dbReference>
<reference evidence="4" key="1">
    <citation type="journal article" date="2020" name="Nature">
        <title>Giant virus diversity and host interactions through global metagenomics.</title>
        <authorList>
            <person name="Schulz F."/>
            <person name="Roux S."/>
            <person name="Paez-Espino D."/>
            <person name="Jungbluth S."/>
            <person name="Walsh D.A."/>
            <person name="Denef V.J."/>
            <person name="McMahon K.D."/>
            <person name="Konstantinidis K.T."/>
            <person name="Eloe-Fadrosh E.A."/>
            <person name="Kyrpides N.C."/>
            <person name="Woyke T."/>
        </authorList>
    </citation>
    <scope>NUCLEOTIDE SEQUENCE</scope>
    <source>
        <strain evidence="4">GVMAG-M-3300020185-33</strain>
    </source>
</reference>
<keyword evidence="1" id="KW-0808">Transferase</keyword>
<dbReference type="InterPro" id="IPR000608">
    <property type="entry name" value="UBC"/>
</dbReference>
<keyword evidence="2" id="KW-0833">Ubl conjugation pathway</keyword>
<protein>
    <recommendedName>
        <fullName evidence="3">UBC core domain-containing protein</fullName>
    </recommendedName>
</protein>
<dbReference type="PROSITE" id="PS50127">
    <property type="entry name" value="UBC_2"/>
    <property type="match status" value="1"/>
</dbReference>
<dbReference type="Gene3D" id="3.10.110.10">
    <property type="entry name" value="Ubiquitin Conjugating Enzyme"/>
    <property type="match status" value="1"/>
</dbReference>
<dbReference type="AlphaFoldDB" id="A0A6C0C770"/>
<dbReference type="SMART" id="SM00212">
    <property type="entry name" value="UBCc"/>
    <property type="match status" value="1"/>
</dbReference>
<evidence type="ECO:0000256" key="1">
    <source>
        <dbReference type="ARBA" id="ARBA00022679"/>
    </source>
</evidence>
<organism evidence="4">
    <name type="scientific">viral metagenome</name>
    <dbReference type="NCBI Taxonomy" id="1070528"/>
    <lineage>
        <taxon>unclassified sequences</taxon>
        <taxon>metagenomes</taxon>
        <taxon>organismal metagenomes</taxon>
    </lineage>
</organism>
<evidence type="ECO:0000259" key="3">
    <source>
        <dbReference type="PROSITE" id="PS50127"/>
    </source>
</evidence>
<accession>A0A6C0C770</accession>
<dbReference type="PANTHER" id="PTHR46116">
    <property type="entry name" value="(E3-INDEPENDENT) E2 UBIQUITIN-CONJUGATING ENZYME"/>
    <property type="match status" value="1"/>
</dbReference>
<evidence type="ECO:0000313" key="4">
    <source>
        <dbReference type="EMBL" id="QHS99363.1"/>
    </source>
</evidence>
<dbReference type="SUPFAM" id="SSF54495">
    <property type="entry name" value="UBC-like"/>
    <property type="match status" value="1"/>
</dbReference>
<dbReference type="PANTHER" id="PTHR46116:SF39">
    <property type="entry name" value="BACULOVIRAL IAP REPEAT-CONTAINING PROTEIN 6"/>
    <property type="match status" value="1"/>
</dbReference>
<evidence type="ECO:0000256" key="2">
    <source>
        <dbReference type="ARBA" id="ARBA00022786"/>
    </source>
</evidence>
<sequence length="240" mass="28093">MSSHPKHMPQKNQKRLLRDVVRLIKSPLTSNGIYYSHDEENMLKGYAVIFGPDDSIYRYGAYMFEFNYPTEYPFVPPKVVYLTNDSKTRFNPNLYRNGKVCISLLNTWKGEQWTSCQTIESILLSLVALLHNKPLINEPGIMESHCDFKSYNSIIQYKNYETAILGVLTHKILPPTFIGFMSIIKQHFKTHERAIIEELVQLEKSKKNKKDFSTKLYSMNVLTDYTNLLERMKIAFKEFL</sequence>
<name>A0A6C0C770_9ZZZZ</name>
<proteinExistence type="predicted"/>
<dbReference type="InterPro" id="IPR016135">
    <property type="entry name" value="UBQ-conjugating_enzyme/RWD"/>
</dbReference>
<dbReference type="Pfam" id="PF00179">
    <property type="entry name" value="UQ_con"/>
    <property type="match status" value="1"/>
</dbReference>